<proteinExistence type="predicted"/>
<feature type="region of interest" description="Disordered" evidence="1">
    <location>
        <begin position="13"/>
        <end position="80"/>
    </location>
</feature>
<evidence type="ECO:0000313" key="3">
    <source>
        <dbReference type="Proteomes" id="UP000324222"/>
    </source>
</evidence>
<keyword evidence="3" id="KW-1185">Reference proteome</keyword>
<comment type="caution">
    <text evidence="2">The sequence shown here is derived from an EMBL/GenBank/DDBJ whole genome shotgun (WGS) entry which is preliminary data.</text>
</comment>
<dbReference type="Proteomes" id="UP000324222">
    <property type="component" value="Unassembled WGS sequence"/>
</dbReference>
<organism evidence="2 3">
    <name type="scientific">Portunus trituberculatus</name>
    <name type="common">Swimming crab</name>
    <name type="synonym">Neptunus trituberculatus</name>
    <dbReference type="NCBI Taxonomy" id="210409"/>
    <lineage>
        <taxon>Eukaryota</taxon>
        <taxon>Metazoa</taxon>
        <taxon>Ecdysozoa</taxon>
        <taxon>Arthropoda</taxon>
        <taxon>Crustacea</taxon>
        <taxon>Multicrustacea</taxon>
        <taxon>Malacostraca</taxon>
        <taxon>Eumalacostraca</taxon>
        <taxon>Eucarida</taxon>
        <taxon>Decapoda</taxon>
        <taxon>Pleocyemata</taxon>
        <taxon>Brachyura</taxon>
        <taxon>Eubrachyura</taxon>
        <taxon>Portunoidea</taxon>
        <taxon>Portunidae</taxon>
        <taxon>Portuninae</taxon>
        <taxon>Portunus</taxon>
    </lineage>
</organism>
<feature type="compositionally biased region" description="Polar residues" evidence="1">
    <location>
        <begin position="13"/>
        <end position="31"/>
    </location>
</feature>
<dbReference type="AlphaFoldDB" id="A0A5B7D906"/>
<name>A0A5B7D906_PORTR</name>
<dbReference type="EMBL" id="VSRR010000621">
    <property type="protein sequence ID" value="MPC17784.1"/>
    <property type="molecule type" value="Genomic_DNA"/>
</dbReference>
<sequence>METFQQIMMKQVDSSNNAPRALTNTDTNDPASVTGGKTLRNTPGMHTSQHKEQGIQHCYKPSQRRHTAQEPHSTSRQLSVAKMRQWDPNITQVLDAIEEDITVLLGKLRHWLERGDSLTHLSDPQHATGDTHRGT</sequence>
<evidence type="ECO:0000313" key="2">
    <source>
        <dbReference type="EMBL" id="MPC17784.1"/>
    </source>
</evidence>
<gene>
    <name evidence="2" type="ORF">E2C01_010650</name>
</gene>
<accession>A0A5B7D906</accession>
<reference evidence="2 3" key="1">
    <citation type="submission" date="2019-05" db="EMBL/GenBank/DDBJ databases">
        <title>Another draft genome of Portunus trituberculatus and its Hox gene families provides insights of decapod evolution.</title>
        <authorList>
            <person name="Jeong J.-H."/>
            <person name="Song I."/>
            <person name="Kim S."/>
            <person name="Choi T."/>
            <person name="Kim D."/>
            <person name="Ryu S."/>
            <person name="Kim W."/>
        </authorList>
    </citation>
    <scope>NUCLEOTIDE SEQUENCE [LARGE SCALE GENOMIC DNA]</scope>
    <source>
        <tissue evidence="2">Muscle</tissue>
    </source>
</reference>
<protein>
    <submittedName>
        <fullName evidence="2">Uncharacterized protein</fullName>
    </submittedName>
</protein>
<evidence type="ECO:0000256" key="1">
    <source>
        <dbReference type="SAM" id="MobiDB-lite"/>
    </source>
</evidence>